<feature type="compositionally biased region" description="Low complexity" evidence="3">
    <location>
        <begin position="217"/>
        <end position="226"/>
    </location>
</feature>
<dbReference type="InterPro" id="IPR002105">
    <property type="entry name" value="Dockerin_1_rpt"/>
</dbReference>
<dbReference type="Gene3D" id="1.10.1330.10">
    <property type="entry name" value="Dockerin domain"/>
    <property type="match status" value="1"/>
</dbReference>
<feature type="domain" description="Dockerin" evidence="4">
    <location>
        <begin position="229"/>
        <end position="294"/>
    </location>
</feature>
<dbReference type="Gene3D" id="3.40.50.1110">
    <property type="entry name" value="SGNH hydrolase"/>
    <property type="match status" value="1"/>
</dbReference>
<evidence type="ECO:0000256" key="2">
    <source>
        <dbReference type="ARBA" id="ARBA00022801"/>
    </source>
</evidence>
<keyword evidence="2" id="KW-0378">Hydrolase</keyword>
<comment type="similarity">
    <text evidence="1">Belongs to the 'GDSL' lipolytic enzyme family.</text>
</comment>
<evidence type="ECO:0000313" key="6">
    <source>
        <dbReference type="Proteomes" id="UP000036923"/>
    </source>
</evidence>
<evidence type="ECO:0000256" key="3">
    <source>
        <dbReference type="SAM" id="MobiDB-lite"/>
    </source>
</evidence>
<protein>
    <submittedName>
        <fullName evidence="5">Lipolytic protein G-D-S-L family</fullName>
    </submittedName>
</protein>
<dbReference type="SUPFAM" id="SSF52266">
    <property type="entry name" value="SGNH hydrolase"/>
    <property type="match status" value="1"/>
</dbReference>
<dbReference type="PROSITE" id="PS51766">
    <property type="entry name" value="DOCKERIN"/>
    <property type="match status" value="1"/>
</dbReference>
<dbReference type="CDD" id="cd14254">
    <property type="entry name" value="Dockerin_II"/>
    <property type="match status" value="1"/>
</dbReference>
<feature type="region of interest" description="Disordered" evidence="3">
    <location>
        <begin position="194"/>
        <end position="226"/>
    </location>
</feature>
<dbReference type="GO" id="GO:0016788">
    <property type="term" value="F:hydrolase activity, acting on ester bonds"/>
    <property type="evidence" value="ECO:0007669"/>
    <property type="project" value="InterPro"/>
</dbReference>
<dbReference type="InterPro" id="IPR001087">
    <property type="entry name" value="GDSL"/>
</dbReference>
<feature type="compositionally biased region" description="Polar residues" evidence="3">
    <location>
        <begin position="194"/>
        <end position="216"/>
    </location>
</feature>
<dbReference type="Pfam" id="PF00404">
    <property type="entry name" value="Dockerin_1"/>
    <property type="match status" value="1"/>
</dbReference>
<dbReference type="STRING" id="398512.Bccel_5620"/>
<dbReference type="GO" id="GO:0000272">
    <property type="term" value="P:polysaccharide catabolic process"/>
    <property type="evidence" value="ECO:0007669"/>
    <property type="project" value="InterPro"/>
</dbReference>
<comment type="caution">
    <text evidence="5">The sequence shown here is derived from an EMBL/GenBank/DDBJ whole genome shotgun (WGS) entry which is preliminary data.</text>
</comment>
<evidence type="ECO:0000259" key="4">
    <source>
        <dbReference type="PROSITE" id="PS51766"/>
    </source>
</evidence>
<dbReference type="PANTHER" id="PTHR43695">
    <property type="entry name" value="PUTATIVE (AFU_ORTHOLOGUE AFUA_2G17250)-RELATED"/>
    <property type="match status" value="1"/>
</dbReference>
<dbReference type="Pfam" id="PF00657">
    <property type="entry name" value="Lipase_GDSL"/>
    <property type="match status" value="1"/>
</dbReference>
<evidence type="ECO:0000256" key="1">
    <source>
        <dbReference type="ARBA" id="ARBA00008668"/>
    </source>
</evidence>
<dbReference type="InterPro" id="IPR018247">
    <property type="entry name" value="EF_Hand_1_Ca_BS"/>
</dbReference>
<evidence type="ECO:0000313" key="5">
    <source>
        <dbReference type="EMBL" id="KNY30340.1"/>
    </source>
</evidence>
<dbReference type="AlphaFoldDB" id="A0A0L6JXP5"/>
<dbReference type="EMBL" id="LGTC01000001">
    <property type="protein sequence ID" value="KNY30340.1"/>
    <property type="molecule type" value="Genomic_DNA"/>
</dbReference>
<organism evidence="5 6">
    <name type="scientific">Pseudobacteroides cellulosolvens ATCC 35603 = DSM 2933</name>
    <dbReference type="NCBI Taxonomy" id="398512"/>
    <lineage>
        <taxon>Bacteria</taxon>
        <taxon>Bacillati</taxon>
        <taxon>Bacillota</taxon>
        <taxon>Clostridia</taxon>
        <taxon>Eubacteriales</taxon>
        <taxon>Oscillospiraceae</taxon>
        <taxon>Pseudobacteroides</taxon>
    </lineage>
</organism>
<dbReference type="SUPFAM" id="SSF63446">
    <property type="entry name" value="Type I dockerin domain"/>
    <property type="match status" value="1"/>
</dbReference>
<dbReference type="RefSeq" id="WP_242857055.1">
    <property type="nucleotide sequence ID" value="NZ_LGTC01000001.1"/>
</dbReference>
<sequence>MGQFIAKYFTSDVLFVNKAIAGRSSKSFIADGRLDEIIKVIKANDYIFIQFGHNDATISKPERYAEAGTTYKECLRQFIDRAKEKGAFPVLITPVARLNYVNGAFKNDFPAYCTAMKEVAKEKNVPCIDLMNKCLSYYTSLGYDKVYPFYMVSSNGTDYTHFTEKGAMQVARIVSESVKELGLDISKFVKGSSTPTNTPTLKPTSTPTIKPTNTVKPTNTATPSPTNTPILHSEDLNGDNVVNMADVILIGLYFNQLVNEQNKRFDVNKDGVINMSDVMKIAISFNKFTISNPGEVHID</sequence>
<dbReference type="Proteomes" id="UP000036923">
    <property type="component" value="Unassembled WGS sequence"/>
</dbReference>
<dbReference type="GO" id="GO:0004553">
    <property type="term" value="F:hydrolase activity, hydrolyzing O-glycosyl compounds"/>
    <property type="evidence" value="ECO:0007669"/>
    <property type="project" value="InterPro"/>
</dbReference>
<dbReference type="InterPro" id="IPR016134">
    <property type="entry name" value="Dockerin_dom"/>
</dbReference>
<reference evidence="6" key="1">
    <citation type="submission" date="2015-07" db="EMBL/GenBank/DDBJ databases">
        <title>Near-Complete Genome Sequence of the Cellulolytic Bacterium Bacteroides (Pseudobacteroides) cellulosolvens ATCC 35603.</title>
        <authorList>
            <person name="Dassa B."/>
            <person name="Utturkar S.M."/>
            <person name="Klingeman D.M."/>
            <person name="Hurt R.A."/>
            <person name="Keller M."/>
            <person name="Xu J."/>
            <person name="Reddy Y.H.K."/>
            <person name="Borovok I."/>
            <person name="Grinberg I.R."/>
            <person name="Lamed R."/>
            <person name="Zhivin O."/>
            <person name="Bayer E.A."/>
            <person name="Brown S.D."/>
        </authorList>
    </citation>
    <scope>NUCLEOTIDE SEQUENCE [LARGE SCALE GENOMIC DNA]</scope>
    <source>
        <strain evidence="6">DSM 2933</strain>
    </source>
</reference>
<gene>
    <name evidence="5" type="ORF">Bccel_5620</name>
</gene>
<dbReference type="InterPro" id="IPR037459">
    <property type="entry name" value="RhgT-like"/>
</dbReference>
<dbReference type="CDD" id="cd01821">
    <property type="entry name" value="Rhamnogalacturan_acetylesterase_like"/>
    <property type="match status" value="1"/>
</dbReference>
<dbReference type="eggNOG" id="COG2755">
    <property type="taxonomic scope" value="Bacteria"/>
</dbReference>
<accession>A0A0L6JXP5</accession>
<name>A0A0L6JXP5_9FIRM</name>
<dbReference type="InterPro" id="IPR036514">
    <property type="entry name" value="SGNH_hydro_sf"/>
</dbReference>
<dbReference type="PANTHER" id="PTHR43695:SF1">
    <property type="entry name" value="RHAMNOGALACTURONAN ACETYLESTERASE"/>
    <property type="match status" value="1"/>
</dbReference>
<dbReference type="PROSITE" id="PS00018">
    <property type="entry name" value="EF_HAND_1"/>
    <property type="match status" value="1"/>
</dbReference>
<keyword evidence="6" id="KW-1185">Reference proteome</keyword>
<proteinExistence type="inferred from homology"/>
<dbReference type="InterPro" id="IPR036439">
    <property type="entry name" value="Dockerin_dom_sf"/>
</dbReference>